<reference evidence="2 3" key="1">
    <citation type="journal article" date="2016" name="G3 (Bethesda)">
        <title>First Draft Assembly and Annotation of the Genome of a California Endemic Oak Quercus lobata Nee (Fagaceae).</title>
        <authorList>
            <person name="Sork V.L."/>
            <person name="Fitz-Gibbon S.T."/>
            <person name="Puiu D."/>
            <person name="Crepeau M."/>
            <person name="Gugger P.F."/>
            <person name="Sherman R."/>
            <person name="Stevens K."/>
            <person name="Langley C.H."/>
            <person name="Pellegrini M."/>
            <person name="Salzberg S.L."/>
        </authorList>
    </citation>
    <scope>NUCLEOTIDE SEQUENCE [LARGE SCALE GENOMIC DNA]</scope>
    <source>
        <strain evidence="2 3">cv. SW786</strain>
    </source>
</reference>
<dbReference type="Gramene" id="QL04p079954:mrna">
    <property type="protein sequence ID" value="QL04p079954:mrna:CDS:2"/>
    <property type="gene ID" value="QL04p079954"/>
</dbReference>
<proteinExistence type="predicted"/>
<reference evidence="2" key="2">
    <citation type="submission" date="2021-01" db="UniProtKB">
        <authorList>
            <consortium name="EnsemblPlants"/>
        </authorList>
    </citation>
    <scope>IDENTIFICATION</scope>
</reference>
<dbReference type="AlphaFoldDB" id="A0A7N2R3Q6"/>
<dbReference type="EMBL" id="LRBV02000004">
    <property type="status" value="NOT_ANNOTATED_CDS"/>
    <property type="molecule type" value="Genomic_DNA"/>
</dbReference>
<evidence type="ECO:0000313" key="3">
    <source>
        <dbReference type="Proteomes" id="UP000594261"/>
    </source>
</evidence>
<name>A0A7N2R3Q6_QUELO</name>
<keyword evidence="3" id="KW-1185">Reference proteome</keyword>
<evidence type="ECO:0000259" key="1">
    <source>
        <dbReference type="Pfam" id="PF13456"/>
    </source>
</evidence>
<evidence type="ECO:0000313" key="2">
    <source>
        <dbReference type="EnsemblPlants" id="QL04p079954:mrna:CDS:2"/>
    </source>
</evidence>
<feature type="domain" description="RNase H type-1" evidence="1">
    <location>
        <begin position="58"/>
        <end position="105"/>
    </location>
</feature>
<sequence length="131" mass="14899">MKWKGSDLQVVLRKVLQSKPPKHNVQNLRFGSSRFLSKNRRACSHPQSQSTYRNSRIINCGSAEFSFYGHIIDDITHHSSDLISSEFCFVNRSCNKVADVLAKKAKSGLELQVWRDDMPGDITSLVFADIR</sequence>
<dbReference type="InParanoid" id="A0A7N2R3Q6"/>
<dbReference type="EnsemblPlants" id="QL04p079954:mrna">
    <property type="protein sequence ID" value="QL04p079954:mrna:CDS:2"/>
    <property type="gene ID" value="QL04p079954"/>
</dbReference>
<dbReference type="GO" id="GO:0004523">
    <property type="term" value="F:RNA-DNA hybrid ribonuclease activity"/>
    <property type="evidence" value="ECO:0007669"/>
    <property type="project" value="InterPro"/>
</dbReference>
<organism evidence="2 3">
    <name type="scientific">Quercus lobata</name>
    <name type="common">Valley oak</name>
    <dbReference type="NCBI Taxonomy" id="97700"/>
    <lineage>
        <taxon>Eukaryota</taxon>
        <taxon>Viridiplantae</taxon>
        <taxon>Streptophyta</taxon>
        <taxon>Embryophyta</taxon>
        <taxon>Tracheophyta</taxon>
        <taxon>Spermatophyta</taxon>
        <taxon>Magnoliopsida</taxon>
        <taxon>eudicotyledons</taxon>
        <taxon>Gunneridae</taxon>
        <taxon>Pentapetalae</taxon>
        <taxon>rosids</taxon>
        <taxon>fabids</taxon>
        <taxon>Fagales</taxon>
        <taxon>Fagaceae</taxon>
        <taxon>Quercus</taxon>
    </lineage>
</organism>
<dbReference type="Pfam" id="PF13456">
    <property type="entry name" value="RVT_3"/>
    <property type="match status" value="1"/>
</dbReference>
<accession>A0A7N2R3Q6</accession>
<dbReference type="Proteomes" id="UP000594261">
    <property type="component" value="Chromosome 4"/>
</dbReference>
<protein>
    <recommendedName>
        <fullName evidence="1">RNase H type-1 domain-containing protein</fullName>
    </recommendedName>
</protein>
<dbReference type="GO" id="GO:0003676">
    <property type="term" value="F:nucleic acid binding"/>
    <property type="evidence" value="ECO:0007669"/>
    <property type="project" value="InterPro"/>
</dbReference>
<dbReference type="InterPro" id="IPR002156">
    <property type="entry name" value="RNaseH_domain"/>
</dbReference>